<dbReference type="PDB" id="2XP1">
    <property type="method" value="X-ray"/>
    <property type="resolution" value="2.20 A"/>
    <property type="chains" value="A=1-178"/>
</dbReference>
<proteinExistence type="evidence at protein level"/>
<dbReference type="GO" id="GO:0008023">
    <property type="term" value="C:transcription elongation factor complex"/>
    <property type="evidence" value="ECO:0007669"/>
    <property type="project" value="TreeGrafter"/>
</dbReference>
<dbReference type="CDD" id="cd09918">
    <property type="entry name" value="SH2_Nterm_SPT6_like"/>
    <property type="match status" value="1"/>
</dbReference>
<dbReference type="SUPFAM" id="SSF55550">
    <property type="entry name" value="SH2 domain"/>
    <property type="match status" value="1"/>
</dbReference>
<dbReference type="GO" id="GO:0042393">
    <property type="term" value="F:histone binding"/>
    <property type="evidence" value="ECO:0007669"/>
    <property type="project" value="TreeGrafter"/>
</dbReference>
<dbReference type="InterPro" id="IPR035019">
    <property type="entry name" value="Spt6_SH2_N"/>
</dbReference>
<dbReference type="Gene3D" id="3.30.505.10">
    <property type="entry name" value="SH2 domain"/>
    <property type="match status" value="2"/>
</dbReference>
<feature type="domain" description="Spt6 SH2" evidence="1">
    <location>
        <begin position="7"/>
        <end position="175"/>
    </location>
</feature>
<dbReference type="EvolutionaryTrace" id="E2QR95"/>
<dbReference type="GO" id="GO:0034728">
    <property type="term" value="P:nucleosome organization"/>
    <property type="evidence" value="ECO:0007669"/>
    <property type="project" value="TreeGrafter"/>
</dbReference>
<keyword evidence="2 3" id="KW-0002">3D-structure</keyword>
<dbReference type="Pfam" id="PF14633">
    <property type="entry name" value="SH2_2"/>
    <property type="match status" value="1"/>
</dbReference>
<dbReference type="InterPro" id="IPR017072">
    <property type="entry name" value="TF_Spt6"/>
</dbReference>
<dbReference type="PANTHER" id="PTHR10145">
    <property type="entry name" value="TRANSCRIPTION ELONGATION FACTOR SPT6"/>
    <property type="match status" value="1"/>
</dbReference>
<dbReference type="InterPro" id="IPR036860">
    <property type="entry name" value="SH2_dom_sf"/>
</dbReference>
<dbReference type="PDBsum" id="2XP1"/>
<reference evidence="2 3" key="1">
    <citation type="journal article" date="2010" name="J. Biol. Chem.">
        <title>Noncanonical tandem SH2 enables interaction of elongation factor Spt6 with RNA polymerase II.</title>
        <authorList>
            <person name="Diebold M.L."/>
            <person name="Loeliger E."/>
            <person name="Koch M."/>
            <person name="Winston F."/>
            <person name="Cavarelli J."/>
            <person name="Romier C."/>
        </authorList>
    </citation>
    <scope>X-RAY CRYSTALLOGRAPHY (2.20 ANGSTROMS)</scope>
</reference>
<dbReference type="GO" id="GO:0031491">
    <property type="term" value="F:nucleosome binding"/>
    <property type="evidence" value="ECO:0007669"/>
    <property type="project" value="TreeGrafter"/>
</dbReference>
<dbReference type="PANTHER" id="PTHR10145:SF6">
    <property type="entry name" value="TRANSCRIPTION ELONGATION FACTOR SPT6"/>
    <property type="match status" value="1"/>
</dbReference>
<dbReference type="AlphaFoldDB" id="E2QR95"/>
<organism evidence="2">
    <name type="scientific">Antonospora locustae</name>
    <name type="common">Microsporidian parasite</name>
    <name type="synonym">Nosema locustae</name>
    <dbReference type="NCBI Taxonomy" id="278021"/>
    <lineage>
        <taxon>Eukaryota</taxon>
        <taxon>Fungi</taxon>
        <taxon>Fungi incertae sedis</taxon>
        <taxon>Microsporidia</taxon>
        <taxon>Antonospora</taxon>
    </lineage>
</organism>
<evidence type="ECO:0000313" key="2">
    <source>
        <dbReference type="PDB" id="2XP1"/>
    </source>
</evidence>
<evidence type="ECO:0000259" key="1">
    <source>
        <dbReference type="Pfam" id="PF14633"/>
    </source>
</evidence>
<protein>
    <submittedName>
        <fullName evidence="2">SPT6</fullName>
    </submittedName>
</protein>
<accession>E2QR95</accession>
<sequence>GSHMKYTNPRFYKHPLFKNFNVTESENYLRSSTDDFLIRKGSRHGYCVLVIKFASDVFVHMKIEEHSEHYTCSNKHFEDIDEVISVYVRPILRNLKSIKAHAKYFNSPEDAEKLLSSFDGSKVVYAFYFSRKYPGKLTFAYNNGSILEEYIGVSDMLTYNNSTFKDIDSFVAYRKRLK</sequence>
<dbReference type="GO" id="GO:0140673">
    <property type="term" value="P:transcription elongation-coupled chromatin remodeling"/>
    <property type="evidence" value="ECO:0007669"/>
    <property type="project" value="InterPro"/>
</dbReference>
<dbReference type="SMR" id="E2QR95"/>
<name>E2QR95_ANTLO</name>
<evidence type="ECO:0007829" key="3">
    <source>
        <dbReference type="PDB" id="2XP1"/>
    </source>
</evidence>
<dbReference type="InterPro" id="IPR035420">
    <property type="entry name" value="Spt6_SH2"/>
</dbReference>